<evidence type="ECO:0000256" key="4">
    <source>
        <dbReference type="ARBA" id="ARBA00013136"/>
    </source>
</evidence>
<accession>A0AA38YDY1</accession>
<evidence type="ECO:0000256" key="6">
    <source>
        <dbReference type="ARBA" id="ARBA00022827"/>
    </source>
</evidence>
<feature type="compositionally biased region" description="Polar residues" evidence="10">
    <location>
        <begin position="1083"/>
        <end position="1094"/>
    </location>
</feature>
<dbReference type="InterPro" id="IPR016169">
    <property type="entry name" value="FAD-bd_PCMH_sub2"/>
</dbReference>
<dbReference type="Gene3D" id="3.40.20.10">
    <property type="entry name" value="Severin"/>
    <property type="match status" value="3"/>
</dbReference>
<feature type="compositionally biased region" description="Low complexity" evidence="10">
    <location>
        <begin position="1004"/>
        <end position="1017"/>
    </location>
</feature>
<dbReference type="Pfam" id="PF04030">
    <property type="entry name" value="ALO"/>
    <property type="match status" value="1"/>
</dbReference>
<feature type="region of interest" description="Disordered" evidence="10">
    <location>
        <begin position="1460"/>
        <end position="1482"/>
    </location>
</feature>
<dbReference type="InterPro" id="IPR016167">
    <property type="entry name" value="FAD-bd_PCMH_sub1"/>
</dbReference>
<evidence type="ECO:0000256" key="2">
    <source>
        <dbReference type="ARBA" id="ARBA00005083"/>
    </source>
</evidence>
<feature type="compositionally biased region" description="Low complexity" evidence="10">
    <location>
        <begin position="1220"/>
        <end position="1235"/>
    </location>
</feature>
<dbReference type="Proteomes" id="UP001172681">
    <property type="component" value="Unassembled WGS sequence"/>
</dbReference>
<dbReference type="InterPro" id="IPR036180">
    <property type="entry name" value="Gelsolin-like_dom_sf"/>
</dbReference>
<organism evidence="12 13">
    <name type="scientific">Knufia peltigerae</name>
    <dbReference type="NCBI Taxonomy" id="1002370"/>
    <lineage>
        <taxon>Eukaryota</taxon>
        <taxon>Fungi</taxon>
        <taxon>Dikarya</taxon>
        <taxon>Ascomycota</taxon>
        <taxon>Pezizomycotina</taxon>
        <taxon>Eurotiomycetes</taxon>
        <taxon>Chaetothyriomycetidae</taxon>
        <taxon>Chaetothyriales</taxon>
        <taxon>Trichomeriaceae</taxon>
        <taxon>Knufia</taxon>
    </lineage>
</organism>
<feature type="compositionally biased region" description="Basic and acidic residues" evidence="10">
    <location>
        <begin position="993"/>
        <end position="1002"/>
    </location>
</feature>
<dbReference type="InterPro" id="IPR010031">
    <property type="entry name" value="FAD_lactone_oxidase-like"/>
</dbReference>
<dbReference type="InterPro" id="IPR006094">
    <property type="entry name" value="Oxid_FAD_bind_N"/>
</dbReference>
<feature type="compositionally biased region" description="Polar residues" evidence="10">
    <location>
        <begin position="838"/>
        <end position="850"/>
    </location>
</feature>
<protein>
    <recommendedName>
        <fullName evidence="4 9">D-arabinono-1,4-lactone oxidase</fullName>
        <shortName evidence="9">ALO</shortName>
        <ecNumber evidence="4 9">1.1.3.37</ecNumber>
    </recommendedName>
    <alternativeName>
        <fullName evidence="8 9">L-galactono-gamma-lactone oxidase</fullName>
    </alternativeName>
</protein>
<evidence type="ECO:0000259" key="11">
    <source>
        <dbReference type="PROSITE" id="PS51387"/>
    </source>
</evidence>
<dbReference type="Gene3D" id="3.30.70.2520">
    <property type="match status" value="1"/>
</dbReference>
<feature type="region of interest" description="Disordered" evidence="10">
    <location>
        <begin position="2183"/>
        <end position="2233"/>
    </location>
</feature>
<dbReference type="Gene3D" id="3.30.465.10">
    <property type="match status" value="1"/>
</dbReference>
<evidence type="ECO:0000256" key="5">
    <source>
        <dbReference type="ARBA" id="ARBA00022630"/>
    </source>
</evidence>
<reference evidence="12" key="1">
    <citation type="submission" date="2022-10" db="EMBL/GenBank/DDBJ databases">
        <title>Culturing micro-colonial fungi from biological soil crusts in the Mojave desert and describing Neophaeococcomyces mojavensis, and introducing the new genera and species Taxawa tesnikishii.</title>
        <authorList>
            <person name="Kurbessoian T."/>
            <person name="Stajich J.E."/>
        </authorList>
    </citation>
    <scope>NUCLEOTIDE SEQUENCE</scope>
    <source>
        <strain evidence="12">TK_35</strain>
    </source>
</reference>
<dbReference type="PROSITE" id="PS51387">
    <property type="entry name" value="FAD_PCMH"/>
    <property type="match status" value="1"/>
</dbReference>
<evidence type="ECO:0000256" key="7">
    <source>
        <dbReference type="ARBA" id="ARBA00023002"/>
    </source>
</evidence>
<dbReference type="InterPro" id="IPR057226">
    <property type="entry name" value="DUF7904"/>
</dbReference>
<feature type="compositionally biased region" description="Low complexity" evidence="10">
    <location>
        <begin position="411"/>
        <end position="422"/>
    </location>
</feature>
<feature type="compositionally biased region" description="Polar residues" evidence="10">
    <location>
        <begin position="381"/>
        <end position="397"/>
    </location>
</feature>
<feature type="compositionally biased region" description="Basic and acidic residues" evidence="10">
    <location>
        <begin position="852"/>
        <end position="868"/>
    </location>
</feature>
<feature type="compositionally biased region" description="Polar residues" evidence="10">
    <location>
        <begin position="140"/>
        <end position="170"/>
    </location>
</feature>
<dbReference type="InterPro" id="IPR036318">
    <property type="entry name" value="FAD-bd_PCMH-like_sf"/>
</dbReference>
<dbReference type="Pfam" id="PF25480">
    <property type="entry name" value="DUF7904"/>
    <property type="match status" value="1"/>
</dbReference>
<keyword evidence="9" id="KW-0496">Mitochondrion</keyword>
<dbReference type="InterPro" id="IPR029006">
    <property type="entry name" value="ADF-H/Gelsolin-like_dom_sf"/>
</dbReference>
<dbReference type="SMART" id="SM00262">
    <property type="entry name" value="GEL"/>
    <property type="match status" value="2"/>
</dbReference>
<dbReference type="SUPFAM" id="SSF82754">
    <property type="entry name" value="C-terminal, gelsolin-like domain of Sec23/24"/>
    <property type="match status" value="1"/>
</dbReference>
<dbReference type="GO" id="GO:0003885">
    <property type="term" value="F:D-arabinono-1,4-lactone oxidase activity"/>
    <property type="evidence" value="ECO:0007669"/>
    <property type="project" value="UniProtKB-UniRule"/>
</dbReference>
<feature type="compositionally biased region" description="Polar residues" evidence="10">
    <location>
        <begin position="958"/>
        <end position="968"/>
    </location>
</feature>
<comment type="pathway">
    <text evidence="2 9">Cofactor biosynthesis; D-erythroascorbate biosynthesis; dehydro-D-arabinono-1,4-lactone from D-arabinose: step 2/2.</text>
</comment>
<feature type="compositionally biased region" description="Pro residues" evidence="10">
    <location>
        <begin position="668"/>
        <end position="679"/>
    </location>
</feature>
<feature type="region of interest" description="Disordered" evidence="10">
    <location>
        <begin position="760"/>
        <end position="914"/>
    </location>
</feature>
<comment type="catalytic activity">
    <reaction evidence="9">
        <text>D-arabinono-1,4-lactone + O2 = dehydro-D-arabinono-1,4-lactone + H2O2 + H(+)</text>
        <dbReference type="Rhea" id="RHEA:23756"/>
        <dbReference type="ChEBI" id="CHEBI:15378"/>
        <dbReference type="ChEBI" id="CHEBI:15379"/>
        <dbReference type="ChEBI" id="CHEBI:16240"/>
        <dbReference type="ChEBI" id="CHEBI:16292"/>
        <dbReference type="ChEBI" id="CHEBI:58277"/>
        <dbReference type="EC" id="1.1.3.37"/>
    </reaction>
</comment>
<evidence type="ECO:0000256" key="3">
    <source>
        <dbReference type="ARBA" id="ARBA00005466"/>
    </source>
</evidence>
<feature type="compositionally biased region" description="Polar residues" evidence="10">
    <location>
        <begin position="1024"/>
        <end position="1040"/>
    </location>
</feature>
<dbReference type="GO" id="GO:0031966">
    <property type="term" value="C:mitochondrial membrane"/>
    <property type="evidence" value="ECO:0007669"/>
    <property type="project" value="UniProtKB-SubCell"/>
</dbReference>
<comment type="similarity">
    <text evidence="3 9">Belongs to the oxygen-dependent FAD-linked oxidoreductase family.</text>
</comment>
<evidence type="ECO:0000256" key="8">
    <source>
        <dbReference type="ARBA" id="ARBA00033418"/>
    </source>
</evidence>
<evidence type="ECO:0000313" key="13">
    <source>
        <dbReference type="Proteomes" id="UP001172681"/>
    </source>
</evidence>
<feature type="compositionally biased region" description="Polar residues" evidence="10">
    <location>
        <begin position="939"/>
        <end position="951"/>
    </location>
</feature>
<dbReference type="InterPro" id="IPR016166">
    <property type="entry name" value="FAD-bd_PCMH"/>
</dbReference>
<dbReference type="EMBL" id="JAPDRN010000003">
    <property type="protein sequence ID" value="KAJ9646028.1"/>
    <property type="molecule type" value="Genomic_DNA"/>
</dbReference>
<feature type="compositionally biased region" description="Basic residues" evidence="10">
    <location>
        <begin position="971"/>
        <end position="983"/>
    </location>
</feature>
<evidence type="ECO:0000256" key="10">
    <source>
        <dbReference type="SAM" id="MobiDB-lite"/>
    </source>
</evidence>
<feature type="compositionally biased region" description="Pro residues" evidence="10">
    <location>
        <begin position="123"/>
        <end position="136"/>
    </location>
</feature>
<feature type="region of interest" description="Disordered" evidence="10">
    <location>
        <begin position="1199"/>
        <end position="1235"/>
    </location>
</feature>
<feature type="region of interest" description="Disordered" evidence="10">
    <location>
        <begin position="926"/>
        <end position="1187"/>
    </location>
</feature>
<dbReference type="PANTHER" id="PTHR43762:SF1">
    <property type="entry name" value="D-ARABINONO-1,4-LACTONE OXIDASE"/>
    <property type="match status" value="1"/>
</dbReference>
<dbReference type="GO" id="GO:0051015">
    <property type="term" value="F:actin filament binding"/>
    <property type="evidence" value="ECO:0007669"/>
    <property type="project" value="InterPro"/>
</dbReference>
<evidence type="ECO:0000256" key="1">
    <source>
        <dbReference type="ARBA" id="ARBA00001974"/>
    </source>
</evidence>
<comment type="subcellular location">
    <subcellularLocation>
        <location evidence="9">Mitochondrion membrane</location>
    </subcellularLocation>
</comment>
<feature type="compositionally biased region" description="Polar residues" evidence="10">
    <location>
        <begin position="287"/>
        <end position="301"/>
    </location>
</feature>
<feature type="compositionally biased region" description="Basic and acidic residues" evidence="10">
    <location>
        <begin position="182"/>
        <end position="192"/>
    </location>
</feature>
<gene>
    <name evidence="12" type="ORF">H2204_000690</name>
</gene>
<feature type="region of interest" description="Disordered" evidence="10">
    <location>
        <begin position="19"/>
        <end position="703"/>
    </location>
</feature>
<dbReference type="PANTHER" id="PTHR43762">
    <property type="entry name" value="L-GULONOLACTONE OXIDASE"/>
    <property type="match status" value="1"/>
</dbReference>
<dbReference type="InterPro" id="IPR007173">
    <property type="entry name" value="ALO_C"/>
</dbReference>
<dbReference type="InterPro" id="IPR007122">
    <property type="entry name" value="Villin/Gelsolin"/>
</dbReference>
<evidence type="ECO:0000256" key="9">
    <source>
        <dbReference type="RuleBase" id="RU367158"/>
    </source>
</evidence>
<dbReference type="EC" id="1.1.3.37" evidence="4 9"/>
<dbReference type="SUPFAM" id="SSF55753">
    <property type="entry name" value="Actin depolymerizing proteins"/>
    <property type="match status" value="2"/>
</dbReference>
<dbReference type="Pfam" id="PF13254">
    <property type="entry name" value="DUF4045"/>
    <property type="match status" value="1"/>
</dbReference>
<feature type="compositionally biased region" description="Polar residues" evidence="10">
    <location>
        <begin position="525"/>
        <end position="540"/>
    </location>
</feature>
<comment type="caution">
    <text evidence="12">The sequence shown here is derived from an EMBL/GenBank/DDBJ whole genome shotgun (WGS) entry which is preliminary data.</text>
</comment>
<dbReference type="GO" id="GO:0071949">
    <property type="term" value="F:FAD binding"/>
    <property type="evidence" value="ECO:0007669"/>
    <property type="project" value="UniProtKB-UniRule"/>
</dbReference>
<feature type="compositionally biased region" description="Polar residues" evidence="10">
    <location>
        <begin position="1123"/>
        <end position="1138"/>
    </location>
</feature>
<dbReference type="Gene3D" id="3.30.43.10">
    <property type="entry name" value="Uridine Diphospho-n-acetylenolpyruvylglucosamine Reductase, domain 2"/>
    <property type="match status" value="1"/>
</dbReference>
<keyword evidence="5 9" id="KW-0285">Flavoprotein</keyword>
<feature type="compositionally biased region" description="Low complexity" evidence="10">
    <location>
        <begin position="331"/>
        <end position="343"/>
    </location>
</feature>
<feature type="compositionally biased region" description="Basic and acidic residues" evidence="10">
    <location>
        <begin position="649"/>
        <end position="665"/>
    </location>
</feature>
<sequence>MSASNDGSESVDQFLARIASLNSKQGQEEAERSKRMEEEMMQARKERQARRAERARSLSPSKTGPTPSLRLVGDTAAKAGAGIDPPVALTPPSKSQTHGRAGSMSPKGGRTALSSVDLSRSLPRPPPDMQSMPSPPANATALSRSGTLSWQQRPLSRGTGSFRSRPQSIASLADVSPTPRPEQPRPSDEISRQDIAASLGSKDPSWFRQTADRGLNSAAYRKNDGATDGSASFSGRSMRLPGMSREFNNTNERSKAEPQSSTPTTSPQKQASTPTLDHHQTPVLEPSHSSRPASMAATSPARSPVLDLPTFKPLDLTMGQDSDAPGVGRTPSLLSSAARPASPTKGLGGFVQSAMMKRSDSVSKRWSVQANAGLKRGDSIASAQPGNLSSFSPGHSRNSSKDARALVEGNSSPLSSSRPVSSHGLDSVAPARGRPLTQSDSKEVESHSPFSKPVEPSEPTSQRFKERPTTPPPPESPLGRSPSKTMDPRRWSPTKASWLESALNKPDSPRFTPAKPEIPAWKLNMQRSKLEQQSQTSEGPSQIGPKPKATADQLQSASLGPASPLRGTIREKAAPNSTPRSESLDKSLEIAQNTSDKPGPVLSTEADAERKAAKPIVPLKRNVTPVSAKTYSVEGKKDAPLSQAQTETSESKEDNNVAEKIEHKPSTRPLPPNPKPQTPPKTDFRSTLKSRGATPGGGNDAEPEFKAVFGKLKRTQTQNYVAPDVLKDNIARGKAALNTTGGPQKTKRVDVFKESILQKKEAMKAGGGSAGKRPVSGPSIDDPTDSVPEALARRKTLHRTAASMEKVDATKASDSPDWATSVAPTPEKGPKKPPTLKNKMSVSSHITSEMPSKLKDTSFEQDKSEHIKPMPVTEASISTPKRVQAPTIGAKKPAEAFNAAPAPSDTAKVPENSKIAARLNPALAGLLSRSGSPRLPGEQASQNSSNYQVSSGERESSPGASNNAQELTHMTKGRAKGPKRRVPKSGLPSKEATSLRKEEIAERSNTLASSGSSATGAELKPAALSSSRSLGLKPLSTQPQSKDESPEIPSDEAKAAVPEVLQKPAPPEAKPRIFHQLDGAFSNARSPAPDSTSKPRPAVANKSAEVRKVSQPATPKKFDVLNDRSQAVTSPPVSSGDRTSPPSSARPSAMPLTPSKSKLNTPKAAKIPTGGPIKPAITTPASRSHGLGVQLGASTQQVVGTPELTPPPEAEVASARMLTSPRKTPSPSKPSPIVKPRLQKFFGDLPSARDRADFNTEAFLSSQYTNAEKPRTISNQIWEVTGDGKRSPMPPQQEHILFEDCMYLLVHCMQSANGHKANEVYLWCGDEVPEASVEDAQLFCRKVARDNSAKLQVVKQGKESSEFFQALGGIVIIRRNKTSALYMLCGRPHLGHVAFDEVDLVTSSLCSGFPFLISARFGKLYLWKGLGSNQQDVGCARLIGMDLGLTGEIEEVEEGQEPSGFWDAFPTKSPRRTSSTGRTGATQVNTHLPKLYRVEHDRPKSSGGFWGLRPASPPKQSNLAVLEEIVPFTQQDLDSSHIHLLDMYQELYVLVGDSAKKPAEFVTAVQVAQEMAVLAPSIQDRPLLPACYVIMGDPPENVKNIFRKWRAARTVDPGESIAPGTTGNMDWAAPNVTHTRPNTSRLTTLPGPTSNVNLDPRLQRELSRTDPSVPFNPKTRYLHHTWAQTFFSRPELYFQPSSVPELQKIVTLARRCRKRLCVTGFGHSPSDLTCTSSWLLNLDNLSQVLEKNVDGTPGLIRFQAGLSLHNLNLALAEDGYTLPNLGSIDVQSVAGVISTGTHGSSLKHGLLSDSITSLTILLSNSQLVTCSAAKNPELFRAALLSLGSLGIIVEITMQAVPDFKISWSQSLHTLASVIESWDKDLWTQKEFTRVWWLPYMHQAVIWQGAKTDADLRPPNTTFYGGAFGYYVYHNLLWLSNSFPRILPWIEWFVFGMQYGFKPGSYTMSAVQPAREALLMDCLYSQFVNEWALPLSRGPEAIRRLSAWINHDDAAAGIPISSKGVWVHCPVEVRVTHTGRLNSKQESAVRPYLDPTVPDGPTLYLNATLYRPYGQDPPCHEKYYEAFEYLMREMGARPHWAKNFAFTGAKEINILYGNDMTEFMKIRDESDPEGMFLGEWHKRNLPLKLGRKNGASLGLMEEEVRRSKRSLGWGYGDGVLWEGSMMAADGEENEESESPISKGSDGTPSPPATTTSEESFEYMAKGEASVYATERGQE</sequence>
<feature type="compositionally biased region" description="Polar residues" evidence="10">
    <location>
        <begin position="246"/>
        <end position="275"/>
    </location>
</feature>
<dbReference type="InterPro" id="IPR025118">
    <property type="entry name" value="DUF4045"/>
</dbReference>
<dbReference type="NCBIfam" id="TIGR01678">
    <property type="entry name" value="FAD_lactone_ox"/>
    <property type="match status" value="1"/>
</dbReference>
<proteinExistence type="inferred from homology"/>
<feature type="compositionally biased region" description="Basic and acidic residues" evidence="10">
    <location>
        <begin position="26"/>
        <end position="56"/>
    </location>
</feature>
<feature type="compositionally biased region" description="Low complexity" evidence="10">
    <location>
        <begin position="1140"/>
        <end position="1151"/>
    </location>
</feature>
<evidence type="ECO:0000313" key="12">
    <source>
        <dbReference type="EMBL" id="KAJ9646028.1"/>
    </source>
</evidence>
<dbReference type="SUPFAM" id="SSF56176">
    <property type="entry name" value="FAD-binding/transporter-associated domain-like"/>
    <property type="match status" value="1"/>
</dbReference>
<dbReference type="Pfam" id="PF01565">
    <property type="entry name" value="FAD_binding_4"/>
    <property type="match status" value="1"/>
</dbReference>
<keyword evidence="6 9" id="KW-0274">FAD</keyword>
<name>A0AA38YDY1_9EURO</name>
<comment type="cofactor">
    <cofactor evidence="1 9">
        <name>FAD</name>
        <dbReference type="ChEBI" id="CHEBI:57692"/>
    </cofactor>
</comment>
<keyword evidence="13" id="KW-1185">Reference proteome</keyword>
<feature type="domain" description="FAD-binding PCMH-type" evidence="11">
    <location>
        <begin position="1686"/>
        <end position="1858"/>
    </location>
</feature>
<keyword evidence="7 9" id="KW-0560">Oxidoreductase</keyword>
<dbReference type="InterPro" id="IPR030654">
    <property type="entry name" value="Sugar_lactone_oxidase"/>
</dbReference>